<sequence precursor="true">MVRSRLFRNTSFRLAALFAGLFSVSATLVFGIIYWIASQALQQQVHDALRREAATLSEELRTGGMADLIQSLEERLRKSGLPPTYALLLDASGRKLAGNMERTEQVAGFTTLPRPREKPGKSDHDEDREHEVIAFGRELPGGAYLLVGEDDHRIDEAKEAILRAFGWGMGSVLLLSIGGGILVSMGFLRRIDAVNRTTRAIMAGNLEDRVPTRATNDELDQLAANLNGMLDRIQELMESLRQVSSDIAHDLRMPLARLRQHLEGARLRHVTGAECQEVLDAAIGDTDNILSIFSAILGIAQIESGARRKAFVPVDLSEIMETLAEAYVAVAEDRGQTIVTRIASGAIVRGDRALLTQMFANLLENAIRHCPEGTQIALSVSREPAGILASVSDNGPGIPPEERENVFRRFYRLDRSRSTSGSGLGLALVKAVSDIHDATMELSDAAPGLRFRVRFPVS</sequence>
<dbReference type="SUPFAM" id="SSF47384">
    <property type="entry name" value="Homodimeric domain of signal transducing histidine kinase"/>
    <property type="match status" value="1"/>
</dbReference>
<dbReference type="CDD" id="cd06225">
    <property type="entry name" value="HAMP"/>
    <property type="match status" value="1"/>
</dbReference>
<evidence type="ECO:0000259" key="14">
    <source>
        <dbReference type="PROSITE" id="PS50885"/>
    </source>
</evidence>
<dbReference type="SMART" id="SM00304">
    <property type="entry name" value="HAMP"/>
    <property type="match status" value="1"/>
</dbReference>
<dbReference type="InterPro" id="IPR036097">
    <property type="entry name" value="HisK_dim/P_sf"/>
</dbReference>
<evidence type="ECO:0000256" key="8">
    <source>
        <dbReference type="ARBA" id="ARBA00022989"/>
    </source>
</evidence>
<keyword evidence="9" id="KW-0902">Two-component regulatory system</keyword>
<feature type="transmembrane region" description="Helical" evidence="12">
    <location>
        <begin position="12"/>
        <end position="37"/>
    </location>
</feature>
<name>E1JWW1_SOLFR</name>
<dbReference type="Gene3D" id="3.30.565.10">
    <property type="entry name" value="Histidine kinase-like ATPase, C-terminal domain"/>
    <property type="match status" value="1"/>
</dbReference>
<evidence type="ECO:0000256" key="2">
    <source>
        <dbReference type="ARBA" id="ARBA00004370"/>
    </source>
</evidence>
<dbReference type="CDD" id="cd00075">
    <property type="entry name" value="HATPase"/>
    <property type="match status" value="1"/>
</dbReference>
<dbReference type="PRINTS" id="PR00344">
    <property type="entry name" value="BCTRLSENSOR"/>
</dbReference>
<comment type="catalytic activity">
    <reaction evidence="1">
        <text>ATP + protein L-histidine = ADP + protein N-phospho-L-histidine.</text>
        <dbReference type="EC" id="2.7.13.3"/>
    </reaction>
</comment>
<dbReference type="PANTHER" id="PTHR45436:SF8">
    <property type="entry name" value="HISTIDINE KINASE"/>
    <property type="match status" value="1"/>
</dbReference>
<dbReference type="CDD" id="cd00082">
    <property type="entry name" value="HisKA"/>
    <property type="match status" value="1"/>
</dbReference>
<dbReference type="Proteomes" id="UP000006250">
    <property type="component" value="Unassembled WGS sequence"/>
</dbReference>
<evidence type="ECO:0000256" key="5">
    <source>
        <dbReference type="ARBA" id="ARBA00022679"/>
    </source>
</evidence>
<dbReference type="InterPro" id="IPR005467">
    <property type="entry name" value="His_kinase_dom"/>
</dbReference>
<evidence type="ECO:0000313" key="15">
    <source>
        <dbReference type="EMBL" id="EFL51165.1"/>
    </source>
</evidence>
<dbReference type="GO" id="GO:0005886">
    <property type="term" value="C:plasma membrane"/>
    <property type="evidence" value="ECO:0007669"/>
    <property type="project" value="TreeGrafter"/>
</dbReference>
<dbReference type="Pfam" id="PF02518">
    <property type="entry name" value="HATPase_c"/>
    <property type="match status" value="1"/>
</dbReference>
<dbReference type="OrthoDB" id="9815202at2"/>
<protein>
    <recommendedName>
        <fullName evidence="3">histidine kinase</fullName>
        <ecNumber evidence="3">2.7.13.3</ecNumber>
    </recommendedName>
</protein>
<feature type="coiled-coil region" evidence="11">
    <location>
        <begin position="216"/>
        <end position="243"/>
    </location>
</feature>
<reference evidence="15 16" key="1">
    <citation type="submission" date="2010-08" db="EMBL/GenBank/DDBJ databases">
        <title>The draft genome of Desulfovibrio fructosovorans JJ.</title>
        <authorList>
            <consortium name="US DOE Joint Genome Institute (JGI-PGF)"/>
            <person name="Lucas S."/>
            <person name="Copeland A."/>
            <person name="Lapidus A."/>
            <person name="Cheng J.-F."/>
            <person name="Bruce D."/>
            <person name="Goodwin L."/>
            <person name="Pitluck S."/>
            <person name="Land M.L."/>
            <person name="Hauser L."/>
            <person name="Chang Y.-J."/>
            <person name="Jeffries C."/>
            <person name="Wall J.D."/>
            <person name="Stahl D.A."/>
            <person name="Arkin A.P."/>
            <person name="Dehal P."/>
            <person name="Stolyar S.M."/>
            <person name="Hazen T.C."/>
            <person name="Woyke T.J."/>
        </authorList>
    </citation>
    <scope>NUCLEOTIDE SEQUENCE [LARGE SCALE GENOMIC DNA]</scope>
    <source>
        <strain evidence="15 16">JJ</strain>
    </source>
</reference>
<dbReference type="EC" id="2.7.13.3" evidence="3"/>
<evidence type="ECO:0000313" key="16">
    <source>
        <dbReference type="Proteomes" id="UP000006250"/>
    </source>
</evidence>
<evidence type="ECO:0000256" key="11">
    <source>
        <dbReference type="SAM" id="Coils"/>
    </source>
</evidence>
<evidence type="ECO:0000259" key="13">
    <source>
        <dbReference type="PROSITE" id="PS50109"/>
    </source>
</evidence>
<dbReference type="PROSITE" id="PS50109">
    <property type="entry name" value="HIS_KIN"/>
    <property type="match status" value="1"/>
</dbReference>
<dbReference type="InterPro" id="IPR004358">
    <property type="entry name" value="Sig_transdc_His_kin-like_C"/>
</dbReference>
<dbReference type="AlphaFoldDB" id="E1JWW1"/>
<keyword evidence="8 12" id="KW-1133">Transmembrane helix</keyword>
<evidence type="ECO:0000256" key="3">
    <source>
        <dbReference type="ARBA" id="ARBA00012438"/>
    </source>
</evidence>
<feature type="transmembrane region" description="Helical" evidence="12">
    <location>
        <begin position="164"/>
        <end position="188"/>
    </location>
</feature>
<dbReference type="InterPro" id="IPR050428">
    <property type="entry name" value="TCS_sensor_his_kinase"/>
</dbReference>
<dbReference type="EMBL" id="AECZ01000012">
    <property type="protein sequence ID" value="EFL51165.1"/>
    <property type="molecule type" value="Genomic_DNA"/>
</dbReference>
<feature type="domain" description="HAMP" evidence="14">
    <location>
        <begin position="185"/>
        <end position="238"/>
    </location>
</feature>
<feature type="domain" description="Histidine kinase" evidence="13">
    <location>
        <begin position="246"/>
        <end position="458"/>
    </location>
</feature>
<dbReference type="Gene3D" id="6.10.340.10">
    <property type="match status" value="1"/>
</dbReference>
<dbReference type="InterPro" id="IPR036890">
    <property type="entry name" value="HATPase_C_sf"/>
</dbReference>
<evidence type="ECO:0000256" key="4">
    <source>
        <dbReference type="ARBA" id="ARBA00022553"/>
    </source>
</evidence>
<comment type="caution">
    <text evidence="15">The sequence shown here is derived from an EMBL/GenBank/DDBJ whole genome shotgun (WGS) entry which is preliminary data.</text>
</comment>
<dbReference type="Gene3D" id="1.10.287.130">
    <property type="match status" value="1"/>
</dbReference>
<keyword evidence="16" id="KW-1185">Reference proteome</keyword>
<dbReference type="RefSeq" id="WP_005993665.1">
    <property type="nucleotide sequence ID" value="NZ_AECZ01000012.1"/>
</dbReference>
<keyword evidence="5" id="KW-0808">Transferase</keyword>
<organism evidence="15 16">
    <name type="scientific">Solidesulfovibrio fructosivorans JJ]</name>
    <dbReference type="NCBI Taxonomy" id="596151"/>
    <lineage>
        <taxon>Bacteria</taxon>
        <taxon>Pseudomonadati</taxon>
        <taxon>Thermodesulfobacteriota</taxon>
        <taxon>Desulfovibrionia</taxon>
        <taxon>Desulfovibrionales</taxon>
        <taxon>Desulfovibrionaceae</taxon>
        <taxon>Solidesulfovibrio</taxon>
    </lineage>
</organism>
<dbReference type="InterPro" id="IPR003594">
    <property type="entry name" value="HATPase_dom"/>
</dbReference>
<dbReference type="GO" id="GO:0000155">
    <property type="term" value="F:phosphorelay sensor kinase activity"/>
    <property type="evidence" value="ECO:0007669"/>
    <property type="project" value="InterPro"/>
</dbReference>
<gene>
    <name evidence="15" type="ORF">DesfrDRAFT_2110</name>
</gene>
<dbReference type="SUPFAM" id="SSF55874">
    <property type="entry name" value="ATPase domain of HSP90 chaperone/DNA topoisomerase II/histidine kinase"/>
    <property type="match status" value="1"/>
</dbReference>
<dbReference type="SMART" id="SM00387">
    <property type="entry name" value="HATPase_c"/>
    <property type="match status" value="1"/>
</dbReference>
<dbReference type="Pfam" id="PF00672">
    <property type="entry name" value="HAMP"/>
    <property type="match status" value="1"/>
</dbReference>
<evidence type="ECO:0000256" key="12">
    <source>
        <dbReference type="SAM" id="Phobius"/>
    </source>
</evidence>
<proteinExistence type="predicted"/>
<keyword evidence="6 12" id="KW-0812">Transmembrane</keyword>
<evidence type="ECO:0000256" key="1">
    <source>
        <dbReference type="ARBA" id="ARBA00000085"/>
    </source>
</evidence>
<keyword evidence="7 15" id="KW-0418">Kinase</keyword>
<evidence type="ECO:0000256" key="10">
    <source>
        <dbReference type="ARBA" id="ARBA00023136"/>
    </source>
</evidence>
<accession>E1JWW1</accession>
<comment type="subcellular location">
    <subcellularLocation>
        <location evidence="2">Membrane</location>
    </subcellularLocation>
</comment>
<evidence type="ECO:0000256" key="9">
    <source>
        <dbReference type="ARBA" id="ARBA00023012"/>
    </source>
</evidence>
<dbReference type="eggNOG" id="COG2205">
    <property type="taxonomic scope" value="Bacteria"/>
</dbReference>
<dbReference type="SMART" id="SM00388">
    <property type="entry name" value="HisKA"/>
    <property type="match status" value="1"/>
</dbReference>
<dbReference type="InterPro" id="IPR003660">
    <property type="entry name" value="HAMP_dom"/>
</dbReference>
<dbReference type="STRING" id="596151.DesfrDRAFT_2110"/>
<dbReference type="Pfam" id="PF00512">
    <property type="entry name" value="HisKA"/>
    <property type="match status" value="1"/>
</dbReference>
<dbReference type="PROSITE" id="PS50885">
    <property type="entry name" value="HAMP"/>
    <property type="match status" value="1"/>
</dbReference>
<evidence type="ECO:0000256" key="6">
    <source>
        <dbReference type="ARBA" id="ARBA00022692"/>
    </source>
</evidence>
<dbReference type="SUPFAM" id="SSF158472">
    <property type="entry name" value="HAMP domain-like"/>
    <property type="match status" value="1"/>
</dbReference>
<keyword evidence="10 12" id="KW-0472">Membrane</keyword>
<dbReference type="PANTHER" id="PTHR45436">
    <property type="entry name" value="SENSOR HISTIDINE KINASE YKOH"/>
    <property type="match status" value="1"/>
</dbReference>
<dbReference type="InterPro" id="IPR003661">
    <property type="entry name" value="HisK_dim/P_dom"/>
</dbReference>
<keyword evidence="11" id="KW-0175">Coiled coil</keyword>
<keyword evidence="4" id="KW-0597">Phosphoprotein</keyword>
<evidence type="ECO:0000256" key="7">
    <source>
        <dbReference type="ARBA" id="ARBA00022777"/>
    </source>
</evidence>